<dbReference type="PANTHER" id="PTHR32322">
    <property type="entry name" value="INNER MEMBRANE TRANSPORTER"/>
    <property type="match status" value="1"/>
</dbReference>
<dbReference type="PANTHER" id="PTHR32322:SF2">
    <property type="entry name" value="EAMA DOMAIN-CONTAINING PROTEIN"/>
    <property type="match status" value="1"/>
</dbReference>
<dbReference type="InterPro" id="IPR037185">
    <property type="entry name" value="EmrE-like"/>
</dbReference>
<dbReference type="SUPFAM" id="SSF103481">
    <property type="entry name" value="Multidrug resistance efflux transporter EmrE"/>
    <property type="match status" value="1"/>
</dbReference>
<dbReference type="InterPro" id="IPR050638">
    <property type="entry name" value="AA-Vitamin_Transporters"/>
</dbReference>
<feature type="transmembrane region" description="Helical" evidence="5">
    <location>
        <begin position="12"/>
        <end position="33"/>
    </location>
</feature>
<dbReference type="STRING" id="399550.Smar_0556"/>
<feature type="transmembrane region" description="Helical" evidence="5">
    <location>
        <begin position="175"/>
        <end position="193"/>
    </location>
</feature>
<dbReference type="OrthoDB" id="17861at2157"/>
<evidence type="ECO:0000256" key="2">
    <source>
        <dbReference type="ARBA" id="ARBA00022692"/>
    </source>
</evidence>
<organism evidence="7 8">
    <name type="scientific">Staphylothermus marinus (strain ATCC 43588 / DSM 3639 / JCM 9404 / F1)</name>
    <dbReference type="NCBI Taxonomy" id="399550"/>
    <lineage>
        <taxon>Archaea</taxon>
        <taxon>Thermoproteota</taxon>
        <taxon>Thermoprotei</taxon>
        <taxon>Desulfurococcales</taxon>
        <taxon>Desulfurococcaceae</taxon>
        <taxon>Staphylothermus</taxon>
    </lineage>
</organism>
<dbReference type="GeneID" id="4906528"/>
<feature type="transmembrane region" description="Helical" evidence="5">
    <location>
        <begin position="97"/>
        <end position="115"/>
    </location>
</feature>
<dbReference type="Pfam" id="PF00892">
    <property type="entry name" value="EamA"/>
    <property type="match status" value="2"/>
</dbReference>
<evidence type="ECO:0000256" key="5">
    <source>
        <dbReference type="SAM" id="Phobius"/>
    </source>
</evidence>
<dbReference type="InterPro" id="IPR000620">
    <property type="entry name" value="EamA_dom"/>
</dbReference>
<evidence type="ECO:0000313" key="7">
    <source>
        <dbReference type="EMBL" id="ABN69663.1"/>
    </source>
</evidence>
<sequence>MRNNYPSILKHYLALLGTVILWGTSFPVIKILVSNVDEYTYVWVRGLLSIIFLTPLILFYISKKYVSKECVKGGLLAGIFYGLGLFFQGWGTSYTTASNSAFITGLNVLFVHLIVASMYKRYSIRLFASLVSGILGLYLLSSPTTIGRLGDFLVLIGAVMWALQIIVFDKYSKCNPFILVYFMFTPTQTFILFDPSPADILETRINVLLGFIYLAIFCSIGAFALQAYGQKKVPPETAATIFLLEPVFASIFAYMFLGETLTFKQLIGASFILLSMYLASKHLLK</sequence>
<keyword evidence="3 5" id="KW-1133">Transmembrane helix</keyword>
<evidence type="ECO:0000259" key="6">
    <source>
        <dbReference type="Pfam" id="PF00892"/>
    </source>
</evidence>
<evidence type="ECO:0000256" key="3">
    <source>
        <dbReference type="ARBA" id="ARBA00022989"/>
    </source>
</evidence>
<feature type="transmembrane region" description="Helical" evidence="5">
    <location>
        <begin position="39"/>
        <end position="61"/>
    </location>
</feature>
<protein>
    <recommendedName>
        <fullName evidence="6">EamA domain-containing protein</fullName>
    </recommendedName>
</protein>
<dbReference type="HOGENOM" id="CLU_033863_21_3_2"/>
<accession>A3DM03</accession>
<keyword evidence="4 5" id="KW-0472">Membrane</keyword>
<dbReference type="GO" id="GO:0016020">
    <property type="term" value="C:membrane"/>
    <property type="evidence" value="ECO:0007669"/>
    <property type="project" value="UniProtKB-SubCell"/>
</dbReference>
<proteinExistence type="predicted"/>
<dbReference type="EMBL" id="CP000575">
    <property type="protein sequence ID" value="ABN69663.1"/>
    <property type="molecule type" value="Genomic_DNA"/>
</dbReference>
<name>A3DM03_STAMF</name>
<evidence type="ECO:0000256" key="1">
    <source>
        <dbReference type="ARBA" id="ARBA00004141"/>
    </source>
</evidence>
<feature type="transmembrane region" description="Helical" evidence="5">
    <location>
        <begin position="205"/>
        <end position="225"/>
    </location>
</feature>
<reference evidence="8" key="1">
    <citation type="journal article" date="2009" name="BMC Genomics">
        <title>The complete genome sequence of Staphylothermus marinus reveals differences in sulfur metabolism among heterotrophic Crenarchaeota.</title>
        <authorList>
            <person name="Anderson I.J."/>
            <person name="Dharmarajan L."/>
            <person name="Rodriguez J."/>
            <person name="Hooper S."/>
            <person name="Porat I."/>
            <person name="Ulrich L.E."/>
            <person name="Elkins J.G."/>
            <person name="Mavromatis K."/>
            <person name="Sun H."/>
            <person name="Land M."/>
            <person name="Lapidus A."/>
            <person name="Lucas S."/>
            <person name="Barry K."/>
            <person name="Huber H."/>
            <person name="Zhulin I.B."/>
            <person name="Whitman W.B."/>
            <person name="Mukhopadhyay B."/>
            <person name="Woese C."/>
            <person name="Bristow J."/>
            <person name="Kyrpides N."/>
        </authorList>
    </citation>
    <scope>NUCLEOTIDE SEQUENCE [LARGE SCALE GENOMIC DNA]</scope>
    <source>
        <strain evidence="8">ATCC 43588 / DSM 3639 / JCM 9404 / F1</strain>
    </source>
</reference>
<dbReference type="eggNOG" id="arCOG00271">
    <property type="taxonomic scope" value="Archaea"/>
</dbReference>
<dbReference type="KEGG" id="smr:Smar_0556"/>
<keyword evidence="8" id="KW-1185">Reference proteome</keyword>
<keyword evidence="2 5" id="KW-0812">Transmembrane</keyword>
<evidence type="ECO:0000256" key="4">
    <source>
        <dbReference type="ARBA" id="ARBA00023136"/>
    </source>
</evidence>
<feature type="domain" description="EamA" evidence="6">
    <location>
        <begin position="149"/>
        <end position="280"/>
    </location>
</feature>
<dbReference type="Proteomes" id="UP000000254">
    <property type="component" value="Chromosome"/>
</dbReference>
<dbReference type="RefSeq" id="WP_011838854.1">
    <property type="nucleotide sequence ID" value="NC_009033.1"/>
</dbReference>
<gene>
    <name evidence="7" type="ordered locus">Smar_0556</name>
</gene>
<evidence type="ECO:0000313" key="8">
    <source>
        <dbReference type="Proteomes" id="UP000000254"/>
    </source>
</evidence>
<feature type="transmembrane region" description="Helical" evidence="5">
    <location>
        <begin position="73"/>
        <end position="91"/>
    </location>
</feature>
<feature type="transmembrane region" description="Helical" evidence="5">
    <location>
        <begin position="237"/>
        <end position="257"/>
    </location>
</feature>
<dbReference type="Gene3D" id="1.10.3730.20">
    <property type="match status" value="1"/>
</dbReference>
<dbReference type="AlphaFoldDB" id="A3DM03"/>
<comment type="subcellular location">
    <subcellularLocation>
        <location evidence="1">Membrane</location>
        <topology evidence="1">Multi-pass membrane protein</topology>
    </subcellularLocation>
</comment>
<feature type="transmembrane region" description="Helical" evidence="5">
    <location>
        <begin position="152"/>
        <end position="168"/>
    </location>
</feature>
<feature type="domain" description="EamA" evidence="6">
    <location>
        <begin position="12"/>
        <end position="141"/>
    </location>
</feature>
<reference evidence="7 8" key="2">
    <citation type="journal article" date="2009" name="Stand. Genomic Sci.">
        <title>Complete genome sequence of Staphylothermus marinus Stetter and Fiala 1986 type strain F1.</title>
        <authorList>
            <person name="Anderson I.J."/>
            <person name="Sun H."/>
            <person name="Lapidus A."/>
            <person name="Copeland A."/>
            <person name="Glavina Del Rio T."/>
            <person name="Tice H."/>
            <person name="Dalin E."/>
            <person name="Lucas S."/>
            <person name="Barry K."/>
            <person name="Land M."/>
            <person name="Richardson P."/>
            <person name="Huber H."/>
            <person name="Kyrpides N.C."/>
        </authorList>
    </citation>
    <scope>NUCLEOTIDE SEQUENCE [LARGE SCALE GENOMIC DNA]</scope>
    <source>
        <strain evidence="8">ATCC 43588 / DSM 3639 / JCM 9404 / F1</strain>
    </source>
</reference>
<feature type="transmembrane region" description="Helical" evidence="5">
    <location>
        <begin position="122"/>
        <end position="140"/>
    </location>
</feature>